<dbReference type="PANTHER" id="PTHR48051:SF1">
    <property type="entry name" value="RAS SUPPRESSOR PROTEIN 1"/>
    <property type="match status" value="1"/>
</dbReference>
<dbReference type="SMART" id="SM00369">
    <property type="entry name" value="LRR_TYP"/>
    <property type="match status" value="9"/>
</dbReference>
<dbReference type="GO" id="GO:0005737">
    <property type="term" value="C:cytoplasm"/>
    <property type="evidence" value="ECO:0007669"/>
    <property type="project" value="TreeGrafter"/>
</dbReference>
<dbReference type="InterPro" id="IPR032675">
    <property type="entry name" value="LRR_dom_sf"/>
</dbReference>
<evidence type="ECO:0000313" key="5">
    <source>
        <dbReference type="EMBL" id="RLN47518.1"/>
    </source>
</evidence>
<dbReference type="Proteomes" id="UP000284657">
    <property type="component" value="Unassembled WGS sequence"/>
</dbReference>
<evidence type="ECO:0000313" key="7">
    <source>
        <dbReference type="Proteomes" id="UP000277300"/>
    </source>
</evidence>
<dbReference type="InterPro" id="IPR055414">
    <property type="entry name" value="LRR_R13L4/SHOC2-like"/>
</dbReference>
<gene>
    <name evidence="5" type="ORF">BBJ29_000606</name>
    <name evidence="6" type="ORF">BBP00_00001507</name>
</gene>
<dbReference type="OrthoDB" id="28578at2759"/>
<evidence type="ECO:0000313" key="6">
    <source>
        <dbReference type="EMBL" id="RLN67616.1"/>
    </source>
</evidence>
<sequence length="417" mass="45978">MGGAVSIGKAYGFDKAASTSVIPRVMPGTQGKNKAPLQTPPNGLKRKLTMRHTVRLDTEAAQRVQTMVLDMSRTGRVELTSTADHDEAGVPLGTLTKQNLVCLRHIPEMILSMPHLTELNLRCNEISELPKEIGELVALQVLVLSKNKLSEIPEKLTKLTKLRVLEITHNELTALPRSLGNLGALEVLLVSNNRIITIPDSISHCQHLRILNLYNNELTELENNISFLVELVELNASNNHITKMPKELLLWKNMRRLFLQVNQIASLPALDALSNLEVLQVQQNELETLPSMQDLVHLTKLDANNNGIIALPADSISDMTALVYLNLRNNKLTEIDPQLTQCLELEILDLGGNPIRSPIPNGLADLSKLRTLLLDGCNITEDFETVVHAEEAGSRLVTGLIIELKACHQTSGNSTPL</sequence>
<evidence type="ECO:0000256" key="3">
    <source>
        <dbReference type="SAM" id="MobiDB-lite"/>
    </source>
</evidence>
<dbReference type="InterPro" id="IPR003591">
    <property type="entry name" value="Leu-rich_rpt_typical-subtyp"/>
</dbReference>
<accession>A0A3F2S1H9</accession>
<reference evidence="7 8" key="1">
    <citation type="submission" date="2018-07" db="EMBL/GenBank/DDBJ databases">
        <title>Genome sequencing of oomycete isolates from Chile give support for New Zealand origin for Phytophthora kernoviae and make available the first Nothophytophthora sp. genome.</title>
        <authorList>
            <person name="Studholme D.J."/>
            <person name="Sanfuentes E."/>
            <person name="Panda P."/>
            <person name="Hill R."/>
            <person name="Sambles C."/>
            <person name="Grant M."/>
            <person name="Williams N.M."/>
            <person name="Mcdougal R.L."/>
        </authorList>
    </citation>
    <scope>NUCLEOTIDE SEQUENCE [LARGE SCALE GENOMIC DNA]</scope>
    <source>
        <strain evidence="6">Chile6</strain>
        <strain evidence="5">Chile7</strain>
    </source>
</reference>
<dbReference type="SMART" id="SM00364">
    <property type="entry name" value="LRR_BAC"/>
    <property type="match status" value="9"/>
</dbReference>
<dbReference type="FunFam" id="3.80.10.10:FF:000041">
    <property type="entry name" value="LRR receptor-like serine/threonine-protein kinase ERECTA"/>
    <property type="match status" value="1"/>
</dbReference>
<dbReference type="EMBL" id="MBDO02000021">
    <property type="protein sequence ID" value="RLN67616.1"/>
    <property type="molecule type" value="Genomic_DNA"/>
</dbReference>
<evidence type="ECO:0000259" key="4">
    <source>
        <dbReference type="Pfam" id="PF23598"/>
    </source>
</evidence>
<evidence type="ECO:0000256" key="2">
    <source>
        <dbReference type="ARBA" id="ARBA00022737"/>
    </source>
</evidence>
<dbReference type="PROSITE" id="PS51450">
    <property type="entry name" value="LRR"/>
    <property type="match status" value="7"/>
</dbReference>
<dbReference type="Gene3D" id="3.80.10.10">
    <property type="entry name" value="Ribonuclease Inhibitor"/>
    <property type="match status" value="3"/>
</dbReference>
<feature type="domain" description="Disease resistance R13L4/SHOC-2-like LRR" evidence="4">
    <location>
        <begin position="109"/>
        <end position="190"/>
    </location>
</feature>
<dbReference type="InterPro" id="IPR050216">
    <property type="entry name" value="LRR_domain-containing"/>
</dbReference>
<keyword evidence="1" id="KW-0433">Leucine-rich repeat</keyword>
<dbReference type="Proteomes" id="UP000277300">
    <property type="component" value="Unassembled WGS sequence"/>
</dbReference>
<dbReference type="InterPro" id="IPR001611">
    <property type="entry name" value="Leu-rich_rpt"/>
</dbReference>
<name>A0A3F2S1H9_9STRA</name>
<feature type="region of interest" description="Disordered" evidence="3">
    <location>
        <begin position="24"/>
        <end position="43"/>
    </location>
</feature>
<keyword evidence="2" id="KW-0677">Repeat</keyword>
<protein>
    <recommendedName>
        <fullName evidence="4">Disease resistance R13L4/SHOC-2-like LRR domain-containing protein</fullName>
    </recommendedName>
</protein>
<dbReference type="EMBL" id="MBAD02002443">
    <property type="protein sequence ID" value="RLN47518.1"/>
    <property type="molecule type" value="Genomic_DNA"/>
</dbReference>
<dbReference type="SUPFAM" id="SSF52058">
    <property type="entry name" value="L domain-like"/>
    <property type="match status" value="1"/>
</dbReference>
<proteinExistence type="predicted"/>
<dbReference type="AlphaFoldDB" id="A0A3F2S1H9"/>
<dbReference type="Pfam" id="PF23598">
    <property type="entry name" value="LRR_14"/>
    <property type="match status" value="1"/>
</dbReference>
<comment type="caution">
    <text evidence="6">The sequence shown here is derived from an EMBL/GenBank/DDBJ whole genome shotgun (WGS) entry which is preliminary data.</text>
</comment>
<evidence type="ECO:0000256" key="1">
    <source>
        <dbReference type="ARBA" id="ARBA00022614"/>
    </source>
</evidence>
<evidence type="ECO:0000313" key="8">
    <source>
        <dbReference type="Proteomes" id="UP000284657"/>
    </source>
</evidence>
<dbReference type="Pfam" id="PF13855">
    <property type="entry name" value="LRR_8"/>
    <property type="match status" value="1"/>
</dbReference>
<organism evidence="6 7">
    <name type="scientific">Phytophthora kernoviae</name>
    <dbReference type="NCBI Taxonomy" id="325452"/>
    <lineage>
        <taxon>Eukaryota</taxon>
        <taxon>Sar</taxon>
        <taxon>Stramenopiles</taxon>
        <taxon>Oomycota</taxon>
        <taxon>Peronosporomycetes</taxon>
        <taxon>Peronosporales</taxon>
        <taxon>Peronosporaceae</taxon>
        <taxon>Phytophthora</taxon>
    </lineage>
</organism>
<dbReference type="PANTHER" id="PTHR48051">
    <property type="match status" value="1"/>
</dbReference>